<comment type="caution">
    <text evidence="10">The sequence shown here is derived from an EMBL/GenBank/DDBJ whole genome shotgun (WGS) entry which is preliminary data.</text>
</comment>
<dbReference type="EMBL" id="PCVO01000034">
    <property type="protein sequence ID" value="PIQ75267.1"/>
    <property type="molecule type" value="Genomic_DNA"/>
</dbReference>
<dbReference type="InterPro" id="IPR012301">
    <property type="entry name" value="Malic_N_dom"/>
</dbReference>
<evidence type="ECO:0000256" key="6">
    <source>
        <dbReference type="PIRSR" id="PIRSR000106-2"/>
    </source>
</evidence>
<dbReference type="Gene3D" id="3.40.50.720">
    <property type="entry name" value="NAD(P)-binding Rossmann-like Domain"/>
    <property type="match status" value="1"/>
</dbReference>
<dbReference type="InterPro" id="IPR012302">
    <property type="entry name" value="Malic_NAD-bd"/>
</dbReference>
<feature type="active site" description="Proton donor" evidence="5">
    <location>
        <position position="38"/>
    </location>
</feature>
<dbReference type="SUPFAM" id="SSF51735">
    <property type="entry name" value="NAD(P)-binding Rossmann-fold domains"/>
    <property type="match status" value="1"/>
</dbReference>
<dbReference type="PROSITE" id="PS00331">
    <property type="entry name" value="MALIC_ENZYMES"/>
    <property type="match status" value="1"/>
</dbReference>
<dbReference type="SMART" id="SM00919">
    <property type="entry name" value="Malic_M"/>
    <property type="match status" value="1"/>
</dbReference>
<evidence type="ECO:0000256" key="4">
    <source>
        <dbReference type="ARBA" id="ARBA00023002"/>
    </source>
</evidence>
<dbReference type="InterPro" id="IPR001891">
    <property type="entry name" value="Malic_OxRdtase"/>
</dbReference>
<dbReference type="InterPro" id="IPR046346">
    <property type="entry name" value="Aminoacid_DH-like_N_sf"/>
</dbReference>
<reference evidence="10 11" key="1">
    <citation type="submission" date="2017-09" db="EMBL/GenBank/DDBJ databases">
        <title>Depth-based differentiation of microbial function through sediment-hosted aquifers and enrichment of novel symbionts in the deep terrestrial subsurface.</title>
        <authorList>
            <person name="Probst A.J."/>
            <person name="Ladd B."/>
            <person name="Jarett J.K."/>
            <person name="Geller-Mcgrath D.E."/>
            <person name="Sieber C.M."/>
            <person name="Emerson J.B."/>
            <person name="Anantharaman K."/>
            <person name="Thomas B.C."/>
            <person name="Malmstrom R."/>
            <person name="Stieglmeier M."/>
            <person name="Klingl A."/>
            <person name="Woyke T."/>
            <person name="Ryan C.M."/>
            <person name="Banfield J.F."/>
        </authorList>
    </citation>
    <scope>NUCLEOTIDE SEQUENCE [LARGE SCALE GENOMIC DNA]</scope>
    <source>
        <strain evidence="10">CG11_big_fil_rev_8_21_14_0_20_40_15</strain>
    </source>
</reference>
<dbReference type="GO" id="GO:0046872">
    <property type="term" value="F:metal ion binding"/>
    <property type="evidence" value="ECO:0007669"/>
    <property type="project" value="UniProtKB-KW"/>
</dbReference>
<proteinExistence type="inferred from homology"/>
<dbReference type="CDD" id="cd05311">
    <property type="entry name" value="NAD_bind_2_malic_enz"/>
    <property type="match status" value="1"/>
</dbReference>
<dbReference type="InterPro" id="IPR015884">
    <property type="entry name" value="Malic_enzyme_CS"/>
</dbReference>
<dbReference type="Pfam" id="PF00390">
    <property type="entry name" value="malic"/>
    <property type="match status" value="1"/>
</dbReference>
<dbReference type="PANTHER" id="PTHR43237">
    <property type="entry name" value="NADP-DEPENDENT MALIC ENZYME"/>
    <property type="match status" value="1"/>
</dbReference>
<dbReference type="GO" id="GO:0016616">
    <property type="term" value="F:oxidoreductase activity, acting on the CH-OH group of donors, NAD or NADP as acceptor"/>
    <property type="evidence" value="ECO:0007669"/>
    <property type="project" value="InterPro"/>
</dbReference>
<evidence type="ECO:0000256" key="3">
    <source>
        <dbReference type="ARBA" id="ARBA00022723"/>
    </source>
</evidence>
<feature type="binding site" evidence="7">
    <location>
        <position position="135"/>
    </location>
    <ligand>
        <name>a divalent metal cation</name>
        <dbReference type="ChEBI" id="CHEBI:60240"/>
    </ligand>
</feature>
<comment type="similarity">
    <text evidence="2">Belongs to the malic enzymes family.</text>
</comment>
<dbReference type="AlphaFoldDB" id="A0A2H0KT45"/>
<dbReference type="InterPro" id="IPR037062">
    <property type="entry name" value="Malic_N_dom_sf"/>
</dbReference>
<dbReference type="Gene3D" id="3.40.50.10380">
    <property type="entry name" value="Malic enzyme, N-terminal domain"/>
    <property type="match status" value="1"/>
</dbReference>
<feature type="active site" description="Proton acceptor" evidence="5">
    <location>
        <position position="93"/>
    </location>
</feature>
<sequence length="379" mass="40113">MPKNYAKLGIDIHKKLHGKISVVSKKPIKTLDDLSILYTPGVGAAASYLAAHKSEIRKMTIKSNSVAVVSDGSAVLGLGNIGPEGAIPVMEGKCVLFKEFAGIDAFPIVLDTQDTDEIVETIRNIAPVFGGINLEDISAPRCFEIEERLEKILDIPLMHDDQHGTAIVVMAGLINAFKVAKKDIKKSKIVIVGAGAAGNAIAKLLHKVGAGDVIVIDSKGIIDRHRKDLNPYKKLLAEITNKDNICGNVLAAANVADAIIGVSKPGSITASHIKLMAKKPIVFALANPVPEILPDTAKKAGAYIIATGRSDFPNQINNVLGFPGIFRGALDHNVKKITPEIKLAAAKKLASLVNSPSANNIIPSVLDRRVAKAVASVVK</sequence>
<dbReference type="GO" id="GO:0004470">
    <property type="term" value="F:malic enzyme activity"/>
    <property type="evidence" value="ECO:0007669"/>
    <property type="project" value="InterPro"/>
</dbReference>
<protein>
    <submittedName>
        <fullName evidence="10">NAD-dependent malic enzyme</fullName>
    </submittedName>
</protein>
<organism evidence="10 11">
    <name type="scientific">Candidatus Portnoybacteria bacterium CG11_big_fil_rev_8_21_14_0_20_40_15</name>
    <dbReference type="NCBI Taxonomy" id="1974817"/>
    <lineage>
        <taxon>Bacteria</taxon>
        <taxon>Candidatus Portnoyibacteriota</taxon>
    </lineage>
</organism>
<feature type="domain" description="Malic enzyme NAD-binding" evidence="8">
    <location>
        <begin position="162"/>
        <end position="379"/>
    </location>
</feature>
<feature type="domain" description="Malic enzyme N-terminal" evidence="9">
    <location>
        <begin position="17"/>
        <end position="150"/>
    </location>
</feature>
<keyword evidence="4" id="KW-0560">Oxidoreductase</keyword>
<evidence type="ECO:0000259" key="9">
    <source>
        <dbReference type="SMART" id="SM01274"/>
    </source>
</evidence>
<dbReference type="Pfam" id="PF03949">
    <property type="entry name" value="Malic_M"/>
    <property type="match status" value="1"/>
</dbReference>
<dbReference type="PANTHER" id="PTHR43237:SF4">
    <property type="entry name" value="NADP-DEPENDENT MALIC ENZYME"/>
    <property type="match status" value="1"/>
</dbReference>
<dbReference type="SMART" id="SM01274">
    <property type="entry name" value="malic"/>
    <property type="match status" value="1"/>
</dbReference>
<evidence type="ECO:0000256" key="7">
    <source>
        <dbReference type="PIRSR" id="PIRSR000106-3"/>
    </source>
</evidence>
<evidence type="ECO:0000313" key="11">
    <source>
        <dbReference type="Proteomes" id="UP000229317"/>
    </source>
</evidence>
<evidence type="ECO:0000256" key="5">
    <source>
        <dbReference type="PIRSR" id="PIRSR000106-1"/>
    </source>
</evidence>
<dbReference type="SUPFAM" id="SSF53223">
    <property type="entry name" value="Aminoacid dehydrogenase-like, N-terminal domain"/>
    <property type="match status" value="1"/>
</dbReference>
<comment type="cofactor">
    <cofactor evidence="7">
        <name>Mg(2+)</name>
        <dbReference type="ChEBI" id="CHEBI:18420"/>
    </cofactor>
    <cofactor evidence="7">
        <name>Mn(2+)</name>
        <dbReference type="ChEBI" id="CHEBI:29035"/>
    </cofactor>
    <text evidence="7">Divalent metal cations. Prefers magnesium or manganese.</text>
</comment>
<name>A0A2H0KT45_9BACT</name>
<feature type="binding site" evidence="7">
    <location>
        <position position="161"/>
    </location>
    <ligand>
        <name>a divalent metal cation</name>
        <dbReference type="ChEBI" id="CHEBI:60240"/>
    </ligand>
</feature>
<accession>A0A2H0KT45</accession>
<gene>
    <name evidence="10" type="ORF">COV84_02160</name>
</gene>
<comment type="cofactor">
    <cofactor evidence="1">
        <name>Mn(2+)</name>
        <dbReference type="ChEBI" id="CHEBI:29035"/>
    </cofactor>
</comment>
<dbReference type="InterPro" id="IPR051674">
    <property type="entry name" value="Malate_Decarboxylase"/>
</dbReference>
<evidence type="ECO:0000256" key="1">
    <source>
        <dbReference type="ARBA" id="ARBA00001936"/>
    </source>
</evidence>
<dbReference type="Proteomes" id="UP000229317">
    <property type="component" value="Unassembled WGS sequence"/>
</dbReference>
<keyword evidence="3 7" id="KW-0479">Metal-binding</keyword>
<feature type="binding site" evidence="6">
    <location>
        <position position="317"/>
    </location>
    <ligand>
        <name>(S)-malate</name>
        <dbReference type="ChEBI" id="CHEBI:15589"/>
    </ligand>
</feature>
<feature type="binding site" evidence="6">
    <location>
        <position position="287"/>
    </location>
    <ligand>
        <name>(S)-malate</name>
        <dbReference type="ChEBI" id="CHEBI:15589"/>
    </ligand>
</feature>
<dbReference type="PIRSF" id="PIRSF000106">
    <property type="entry name" value="ME"/>
    <property type="match status" value="1"/>
</dbReference>
<dbReference type="InterPro" id="IPR036291">
    <property type="entry name" value="NAD(P)-bd_dom_sf"/>
</dbReference>
<dbReference type="GO" id="GO:0051287">
    <property type="term" value="F:NAD binding"/>
    <property type="evidence" value="ECO:0007669"/>
    <property type="project" value="InterPro"/>
</dbReference>
<feature type="binding site" evidence="7">
    <location>
        <position position="136"/>
    </location>
    <ligand>
        <name>a divalent metal cation</name>
        <dbReference type="ChEBI" id="CHEBI:60240"/>
    </ligand>
</feature>
<dbReference type="InterPro" id="IPR045213">
    <property type="entry name" value="Malic_NAD-bd_bact_type"/>
</dbReference>
<evidence type="ECO:0000256" key="2">
    <source>
        <dbReference type="ARBA" id="ARBA00008785"/>
    </source>
</evidence>
<evidence type="ECO:0000259" key="8">
    <source>
        <dbReference type="SMART" id="SM00919"/>
    </source>
</evidence>
<evidence type="ECO:0000313" key="10">
    <source>
        <dbReference type="EMBL" id="PIQ75267.1"/>
    </source>
</evidence>